<dbReference type="Gene3D" id="2.40.170.20">
    <property type="entry name" value="TonB-dependent receptor, beta-barrel domain"/>
    <property type="match status" value="1"/>
</dbReference>
<feature type="signal peptide" evidence="13">
    <location>
        <begin position="1"/>
        <end position="20"/>
    </location>
</feature>
<keyword evidence="3 11" id="KW-1134">Transmembrane beta strand</keyword>
<feature type="domain" description="TonB-dependent receptor-like beta-barrel" evidence="14">
    <location>
        <begin position="242"/>
        <end position="678"/>
    </location>
</feature>
<dbReference type="EMBL" id="JBHSFZ010000016">
    <property type="protein sequence ID" value="MFC4594475.1"/>
    <property type="molecule type" value="Genomic_DNA"/>
</dbReference>
<evidence type="ECO:0000313" key="17">
    <source>
        <dbReference type="Proteomes" id="UP001595957"/>
    </source>
</evidence>
<dbReference type="PROSITE" id="PS52016">
    <property type="entry name" value="TONB_DEPENDENT_REC_3"/>
    <property type="match status" value="1"/>
</dbReference>
<organism evidence="16 17">
    <name type="scientific">Sphingobium tyrosinilyticum</name>
    <dbReference type="NCBI Taxonomy" id="2715436"/>
    <lineage>
        <taxon>Bacteria</taxon>
        <taxon>Pseudomonadati</taxon>
        <taxon>Pseudomonadota</taxon>
        <taxon>Alphaproteobacteria</taxon>
        <taxon>Sphingomonadales</taxon>
        <taxon>Sphingomonadaceae</taxon>
        <taxon>Sphingobium</taxon>
    </lineage>
</organism>
<evidence type="ECO:0000256" key="12">
    <source>
        <dbReference type="RuleBase" id="RU003357"/>
    </source>
</evidence>
<evidence type="ECO:0000256" key="7">
    <source>
        <dbReference type="ARBA" id="ARBA00023065"/>
    </source>
</evidence>
<dbReference type="PANTHER" id="PTHR32552">
    <property type="entry name" value="FERRICHROME IRON RECEPTOR-RELATED"/>
    <property type="match status" value="1"/>
</dbReference>
<evidence type="ECO:0000256" key="4">
    <source>
        <dbReference type="ARBA" id="ARBA00022496"/>
    </source>
</evidence>
<evidence type="ECO:0000259" key="14">
    <source>
        <dbReference type="Pfam" id="PF00593"/>
    </source>
</evidence>
<evidence type="ECO:0000256" key="8">
    <source>
        <dbReference type="ARBA" id="ARBA00023077"/>
    </source>
</evidence>
<dbReference type="InterPro" id="IPR039426">
    <property type="entry name" value="TonB-dep_rcpt-like"/>
</dbReference>
<keyword evidence="17" id="KW-1185">Reference proteome</keyword>
<evidence type="ECO:0000256" key="3">
    <source>
        <dbReference type="ARBA" id="ARBA00022452"/>
    </source>
</evidence>
<dbReference type="Pfam" id="PF00593">
    <property type="entry name" value="TonB_dep_Rec_b-barrel"/>
    <property type="match status" value="1"/>
</dbReference>
<evidence type="ECO:0000256" key="11">
    <source>
        <dbReference type="PROSITE-ProRule" id="PRU01360"/>
    </source>
</evidence>
<comment type="subcellular location">
    <subcellularLocation>
        <location evidence="1 11">Cell outer membrane</location>
        <topology evidence="1 11">Multi-pass membrane protein</topology>
    </subcellularLocation>
</comment>
<accession>A0ABV9F0N2</accession>
<dbReference type="SUPFAM" id="SSF56935">
    <property type="entry name" value="Porins"/>
    <property type="match status" value="1"/>
</dbReference>
<evidence type="ECO:0000256" key="5">
    <source>
        <dbReference type="ARBA" id="ARBA00022692"/>
    </source>
</evidence>
<sequence length="711" mass="77431">MKYSVAILLASAAYSSNALAQDSQVEDGSLQEIIVTAQKRSESLQDTPISIAAIDSAALESRRIASLTDIAGGVPNLQLSPHPNSAVSVRPIIRGVGELSNNITRDSPNAIYVDGVYVGRTQGLGTDLAELERIEVLRGPQGTLYGRNATGGAISFITRAPELGETWVKQDIGIGNYDAFRARTLVNLAFADTVAFQLSYLRNSQDGFVKNLGTGAPRFGDVDRHAIRAAALWKAMDNVELRYTYDSAWIKDTSPFIQQVPFYPAEAKRATQSNAAVRNFQPNDTQVQGHNLTISWDASDTLTVKSITGYRRLNSFEYQDYHSGVLGLFPIFTVSDTVNQEQFTQELQLIGSAIDQRLKYVAGIYYFTENGDGFNTSVTPGGRSTSAVDFKNSAYAVFGQATFTPALLDDRLHITVGARWSKDKRDATLVKTNFAGVAPGVVAINEHGRRSFQDFSPTGTIAFDINRDVNVYAKLSKGYKTGGFNPAASSAATFARGFGPETLISYELGLKSEFFDRRVRLNVAAFYNDYKDIQLNVLDPVNPRVNDVLNAGKAKITGLEVDLSARIFKGMTLSASYGRVNPKYKKVIDFTGNDVTSGFHFTNAPKNSFTVAADYSSPETGIGKFDVNVNYAWQDRYTAIANDPRYIVGSNGLLGARISLSKIPGLDGLKIAAWGRNLTNENYYATSFPAGVPSAIFGAPRTYGLDLTVEF</sequence>
<evidence type="ECO:0000256" key="2">
    <source>
        <dbReference type="ARBA" id="ARBA00022448"/>
    </source>
</evidence>
<keyword evidence="4" id="KW-0410">Iron transport</keyword>
<keyword evidence="8 12" id="KW-0798">TonB box</keyword>
<evidence type="ECO:0000256" key="10">
    <source>
        <dbReference type="ARBA" id="ARBA00023237"/>
    </source>
</evidence>
<comment type="caution">
    <text evidence="16">The sequence shown here is derived from an EMBL/GenBank/DDBJ whole genome shotgun (WGS) entry which is preliminary data.</text>
</comment>
<dbReference type="InterPro" id="IPR000531">
    <property type="entry name" value="Beta-barrel_TonB"/>
</dbReference>
<evidence type="ECO:0000256" key="1">
    <source>
        <dbReference type="ARBA" id="ARBA00004571"/>
    </source>
</evidence>
<keyword evidence="13" id="KW-0732">Signal</keyword>
<name>A0ABV9F0N2_9SPHN</name>
<dbReference type="InterPro" id="IPR012910">
    <property type="entry name" value="Plug_dom"/>
</dbReference>
<gene>
    <name evidence="16" type="ORF">ACFO3E_09775</name>
</gene>
<dbReference type="Pfam" id="PF07715">
    <property type="entry name" value="Plug"/>
    <property type="match status" value="1"/>
</dbReference>
<proteinExistence type="inferred from homology"/>
<evidence type="ECO:0000313" key="16">
    <source>
        <dbReference type="EMBL" id="MFC4594475.1"/>
    </source>
</evidence>
<keyword evidence="5 11" id="KW-0812">Transmembrane</keyword>
<feature type="chain" id="PRO_5045417063" evidence="13">
    <location>
        <begin position="21"/>
        <end position="711"/>
    </location>
</feature>
<reference evidence="17" key="1">
    <citation type="journal article" date="2019" name="Int. J. Syst. Evol. Microbiol.">
        <title>The Global Catalogue of Microorganisms (GCM) 10K type strain sequencing project: providing services to taxonomists for standard genome sequencing and annotation.</title>
        <authorList>
            <consortium name="The Broad Institute Genomics Platform"/>
            <consortium name="The Broad Institute Genome Sequencing Center for Infectious Disease"/>
            <person name="Wu L."/>
            <person name="Ma J."/>
        </authorList>
    </citation>
    <scope>NUCLEOTIDE SEQUENCE [LARGE SCALE GENOMIC DNA]</scope>
    <source>
        <strain evidence="17">NBRC 103632</strain>
    </source>
</reference>
<evidence type="ECO:0000256" key="6">
    <source>
        <dbReference type="ARBA" id="ARBA00023004"/>
    </source>
</evidence>
<keyword evidence="7" id="KW-0406">Ion transport</keyword>
<evidence type="ECO:0000256" key="9">
    <source>
        <dbReference type="ARBA" id="ARBA00023136"/>
    </source>
</evidence>
<feature type="domain" description="TonB-dependent receptor plug" evidence="15">
    <location>
        <begin position="44"/>
        <end position="153"/>
    </location>
</feature>
<keyword evidence="9 11" id="KW-0472">Membrane</keyword>
<dbReference type="RefSeq" id="WP_380804239.1">
    <property type="nucleotide sequence ID" value="NZ_JBHSFZ010000016.1"/>
</dbReference>
<comment type="similarity">
    <text evidence="11 12">Belongs to the TonB-dependent receptor family.</text>
</comment>
<keyword evidence="16" id="KW-0675">Receptor</keyword>
<protein>
    <submittedName>
        <fullName evidence="16">TonB-dependent receptor</fullName>
    </submittedName>
</protein>
<evidence type="ECO:0000256" key="13">
    <source>
        <dbReference type="SAM" id="SignalP"/>
    </source>
</evidence>
<keyword evidence="10 11" id="KW-0998">Cell outer membrane</keyword>
<dbReference type="InterPro" id="IPR036942">
    <property type="entry name" value="Beta-barrel_TonB_sf"/>
</dbReference>
<evidence type="ECO:0000259" key="15">
    <source>
        <dbReference type="Pfam" id="PF07715"/>
    </source>
</evidence>
<keyword evidence="6" id="KW-0408">Iron</keyword>
<keyword evidence="2 11" id="KW-0813">Transport</keyword>
<dbReference type="Proteomes" id="UP001595957">
    <property type="component" value="Unassembled WGS sequence"/>
</dbReference>
<dbReference type="PANTHER" id="PTHR32552:SF81">
    <property type="entry name" value="TONB-DEPENDENT OUTER MEMBRANE RECEPTOR"/>
    <property type="match status" value="1"/>
</dbReference>